<gene>
    <name evidence="1" type="ORF">EM808_03985</name>
</gene>
<organism evidence="1 2">
    <name type="scientific">Niallia taxi</name>
    <dbReference type="NCBI Taxonomy" id="2499688"/>
    <lineage>
        <taxon>Bacteria</taxon>
        <taxon>Bacillati</taxon>
        <taxon>Bacillota</taxon>
        <taxon>Bacilli</taxon>
        <taxon>Bacillales</taxon>
        <taxon>Bacillaceae</taxon>
        <taxon>Niallia</taxon>
    </lineage>
</organism>
<dbReference type="AlphaFoldDB" id="A0A3S2TZS6"/>
<accession>A0A3S2TZS6</accession>
<sequence>MDELALPSNLSELDRIKAECKSMVTKRASASGLAAAVPVPGVDITADIGIMLELLPAINRKFGLSHDQIDQLDAETKKVLLVLITSAGSELVGRVITKQVIGKLLKKIGSKIAVKQVAKYVPFIGTAVSAGISFGAMKYLGNSHIDDCYNVAKRYIEKSQ</sequence>
<dbReference type="EMBL" id="RZTZ01000001">
    <property type="protein sequence ID" value="RVT67643.1"/>
    <property type="molecule type" value="Genomic_DNA"/>
</dbReference>
<dbReference type="InterPro" id="IPR051515">
    <property type="entry name" value="IRG"/>
</dbReference>
<dbReference type="GO" id="GO:0003924">
    <property type="term" value="F:GTPase activity"/>
    <property type="evidence" value="ECO:0007669"/>
    <property type="project" value="TreeGrafter"/>
</dbReference>
<dbReference type="PANTHER" id="PTHR32341:SF17">
    <property type="entry name" value="IRG-TYPE G DOMAIN-CONTAINING PROTEIN"/>
    <property type="match status" value="1"/>
</dbReference>
<proteinExistence type="predicted"/>
<dbReference type="PANTHER" id="PTHR32341">
    <property type="entry name" value="INTERFERON-INDUCIBLE GTPASE"/>
    <property type="match status" value="1"/>
</dbReference>
<dbReference type="Proteomes" id="UP000288024">
    <property type="component" value="Unassembled WGS sequence"/>
</dbReference>
<keyword evidence="2" id="KW-1185">Reference proteome</keyword>
<protein>
    <recommendedName>
        <fullName evidence="3">DUF697 domain-containing protein</fullName>
    </recommendedName>
</protein>
<reference evidence="1 2" key="1">
    <citation type="submission" date="2019-01" db="EMBL/GenBank/DDBJ databases">
        <title>Bacillus sp. M5HDSG1-1, whole genome shotgun sequence.</title>
        <authorList>
            <person name="Tuo L."/>
        </authorList>
    </citation>
    <scope>NUCLEOTIDE SEQUENCE [LARGE SCALE GENOMIC DNA]</scope>
    <source>
        <strain evidence="1 2">M5HDSG1-1</strain>
    </source>
</reference>
<name>A0A3S2TZS6_9BACI</name>
<evidence type="ECO:0000313" key="1">
    <source>
        <dbReference type="EMBL" id="RVT67643.1"/>
    </source>
</evidence>
<comment type="caution">
    <text evidence="1">The sequence shown here is derived from an EMBL/GenBank/DDBJ whole genome shotgun (WGS) entry which is preliminary data.</text>
</comment>
<evidence type="ECO:0008006" key="3">
    <source>
        <dbReference type="Google" id="ProtNLM"/>
    </source>
</evidence>
<evidence type="ECO:0000313" key="2">
    <source>
        <dbReference type="Proteomes" id="UP000288024"/>
    </source>
</evidence>